<dbReference type="WBParaSite" id="SSLN_0000916001-mRNA-1">
    <property type="protein sequence ID" value="SSLN_0000916001-mRNA-1"/>
    <property type="gene ID" value="SSLN_0000916001"/>
</dbReference>
<reference evidence="2 3" key="2">
    <citation type="submission" date="2018-11" db="EMBL/GenBank/DDBJ databases">
        <authorList>
            <consortium name="Pathogen Informatics"/>
        </authorList>
    </citation>
    <scope>NUCLEOTIDE SEQUENCE [LARGE SCALE GENOMIC DNA]</scope>
    <source>
        <strain evidence="2 3">NST_G2</strain>
    </source>
</reference>
<organism evidence="4">
    <name type="scientific">Schistocephalus solidus</name>
    <name type="common">Tapeworm</name>
    <dbReference type="NCBI Taxonomy" id="70667"/>
    <lineage>
        <taxon>Eukaryota</taxon>
        <taxon>Metazoa</taxon>
        <taxon>Spiralia</taxon>
        <taxon>Lophotrochozoa</taxon>
        <taxon>Platyhelminthes</taxon>
        <taxon>Cestoda</taxon>
        <taxon>Eucestoda</taxon>
        <taxon>Diphyllobothriidea</taxon>
        <taxon>Diphyllobothriidae</taxon>
        <taxon>Schistocephalus</taxon>
    </lineage>
</organism>
<sequence>MRYCFEGCGFSSDALQALTVFQEHTHGLKHLVPLGNGITDASLRSKVAFSRTELLCSALRAFFEWGSTAHMPVCAPLISTLIATVLSVNCCDHRYVSFELISCLTRLLHSFSVILNSFGGILLPSIPAILTGLVYQLEWNSVLLKSQPSVEAILFRLSVYRALSSSACNASYFSSAVVRRTFSRLSAEVCGDISSINDLLSIRPDYTFQNSVISQDLRMCIVVAALLLVEHMFVQVPLVVITYMENDDVFRENFGDDCPSQKFKSSLMHLSVVLSDLVKKLIFFMNTATLSASSSHLLRPHLLISVLRVIEALTSHSSFTFGLLAYRNFVQLLLCHEDITVRTYARNVYSKCLQSFKFICSQGDKNVPTSKSVLTCDASVQIGDPCSHEPATCCQSTEVCLCSCPNLQPVNDYKLLSSISDATASTSGKRFADVEKEPLPKKPHLEDPQSCPVEPDFTQTTVALPTHKAVDVPDENPPIENFTTVSIDSPVIPWPGSTLAKDHTEEEYFDEVWAPRLPEGNDSPDVELANQETTYEDYGAFYRPLWHSRWEHLGLPIEQIKLWEKEFQKNHGPRGTCGCFEPDKHLHLTKMTENSASTPPKSSEWPLGSVLAENIDQVELHLRNNKSIKLDVRKQ</sequence>
<accession>A0A183SX71</accession>
<dbReference type="OrthoDB" id="10453443at2759"/>
<dbReference type="AlphaFoldDB" id="A0A183SX71"/>
<evidence type="ECO:0000313" key="4">
    <source>
        <dbReference type="WBParaSite" id="SSLN_0000916001-mRNA-1"/>
    </source>
</evidence>
<name>A0A183SX71_SCHSO</name>
<keyword evidence="3" id="KW-1185">Reference proteome</keyword>
<dbReference type="Pfam" id="PF19013">
    <property type="entry name" value="DUF5742"/>
    <property type="match status" value="1"/>
</dbReference>
<evidence type="ECO:0000313" key="3">
    <source>
        <dbReference type="Proteomes" id="UP000275846"/>
    </source>
</evidence>
<dbReference type="InterPro" id="IPR043984">
    <property type="entry name" value="DUF5742"/>
</dbReference>
<evidence type="ECO:0000259" key="1">
    <source>
        <dbReference type="Pfam" id="PF19013"/>
    </source>
</evidence>
<reference evidence="4" key="1">
    <citation type="submission" date="2016-06" db="UniProtKB">
        <authorList>
            <consortium name="WormBaseParasite"/>
        </authorList>
    </citation>
    <scope>IDENTIFICATION</scope>
</reference>
<feature type="domain" description="DUF5742" evidence="1">
    <location>
        <begin position="84"/>
        <end position="341"/>
    </location>
</feature>
<protein>
    <submittedName>
        <fullName evidence="4">DUF5742 domain-containing protein</fullName>
    </submittedName>
</protein>
<gene>
    <name evidence="2" type="ORF">SSLN_LOCUS8819</name>
</gene>
<proteinExistence type="predicted"/>
<evidence type="ECO:0000313" key="2">
    <source>
        <dbReference type="EMBL" id="VDL95204.1"/>
    </source>
</evidence>
<dbReference type="Proteomes" id="UP000275846">
    <property type="component" value="Unassembled WGS sequence"/>
</dbReference>
<dbReference type="EMBL" id="UYSU01034871">
    <property type="protein sequence ID" value="VDL95204.1"/>
    <property type="molecule type" value="Genomic_DNA"/>
</dbReference>